<dbReference type="OrthoDB" id="64915at2759"/>
<dbReference type="AlphaFoldDB" id="A0A9P6CWS4"/>
<sequence length="290" mass="31220">MSQPIKVSFIAFSAAGWAASTLGPSLLQPSLQSKYNLVTVSTTSEASAEASAEKHSAQTGHPIKMYHGDSSQIASDPDVDLVVVSKDTLEIAEAAYRNVIKSFVGLQARSAPVIKKTKELVQSGAIATGAIRSTTLIGLISRESHYFPPFITLGAIYALKKENGHFATINATATTIFSTATVLDSEGKPTDQILPASVPDHYSISGLLKSGALATIVWRTGYKNTSGRKHLLWEIDGEEGSIRMENDLSVYVNVRYPTLYLNSQKVRVEGTASEIWESLGTFGRRTLIGK</sequence>
<dbReference type="SUPFAM" id="SSF55347">
    <property type="entry name" value="Glyceraldehyde-3-phosphate dehydrogenase-like, C-terminal domain"/>
    <property type="match status" value="1"/>
</dbReference>
<dbReference type="Pfam" id="PF22685">
    <property type="entry name" value="Gal80p_C-like"/>
    <property type="match status" value="1"/>
</dbReference>
<dbReference type="Proteomes" id="UP000807469">
    <property type="component" value="Unassembled WGS sequence"/>
</dbReference>
<comment type="caution">
    <text evidence="2">The sequence shown here is derived from an EMBL/GenBank/DDBJ whole genome shotgun (WGS) entry which is preliminary data.</text>
</comment>
<keyword evidence="3" id="KW-1185">Reference proteome</keyword>
<name>A0A9P6CWS4_9AGAR</name>
<dbReference type="InterPro" id="IPR055080">
    <property type="entry name" value="Gal80p-like_C"/>
</dbReference>
<dbReference type="InterPro" id="IPR036291">
    <property type="entry name" value="NAD(P)-bd_dom_sf"/>
</dbReference>
<dbReference type="SUPFAM" id="SSF51735">
    <property type="entry name" value="NAD(P)-binding Rossmann-fold domains"/>
    <property type="match status" value="1"/>
</dbReference>
<dbReference type="EMBL" id="MU155155">
    <property type="protein sequence ID" value="KAF9483261.1"/>
    <property type="molecule type" value="Genomic_DNA"/>
</dbReference>
<proteinExistence type="predicted"/>
<accession>A0A9P6CWS4</accession>
<reference evidence="2" key="1">
    <citation type="submission" date="2020-11" db="EMBL/GenBank/DDBJ databases">
        <authorList>
            <consortium name="DOE Joint Genome Institute"/>
            <person name="Ahrendt S."/>
            <person name="Riley R."/>
            <person name="Andreopoulos W."/>
            <person name="Labutti K."/>
            <person name="Pangilinan J."/>
            <person name="Ruiz-Duenas F.J."/>
            <person name="Barrasa J.M."/>
            <person name="Sanchez-Garcia M."/>
            <person name="Camarero S."/>
            <person name="Miyauchi S."/>
            <person name="Serrano A."/>
            <person name="Linde D."/>
            <person name="Babiker R."/>
            <person name="Drula E."/>
            <person name="Ayuso-Fernandez I."/>
            <person name="Pacheco R."/>
            <person name="Padilla G."/>
            <person name="Ferreira P."/>
            <person name="Barriuso J."/>
            <person name="Kellner H."/>
            <person name="Castanera R."/>
            <person name="Alfaro M."/>
            <person name="Ramirez L."/>
            <person name="Pisabarro A.G."/>
            <person name="Kuo A."/>
            <person name="Tritt A."/>
            <person name="Lipzen A."/>
            <person name="He G."/>
            <person name="Yan M."/>
            <person name="Ng V."/>
            <person name="Cullen D."/>
            <person name="Martin F."/>
            <person name="Rosso M.-N."/>
            <person name="Henrissat B."/>
            <person name="Hibbett D."/>
            <person name="Martinez A.T."/>
            <person name="Grigoriev I.V."/>
        </authorList>
    </citation>
    <scope>NUCLEOTIDE SEQUENCE</scope>
    <source>
        <strain evidence="2">CIRM-BRFM 674</strain>
    </source>
</reference>
<evidence type="ECO:0000313" key="3">
    <source>
        <dbReference type="Proteomes" id="UP000807469"/>
    </source>
</evidence>
<dbReference type="Gene3D" id="3.30.360.10">
    <property type="entry name" value="Dihydrodipicolinate Reductase, domain 2"/>
    <property type="match status" value="1"/>
</dbReference>
<evidence type="ECO:0000313" key="2">
    <source>
        <dbReference type="EMBL" id="KAF9483261.1"/>
    </source>
</evidence>
<evidence type="ECO:0000259" key="1">
    <source>
        <dbReference type="Pfam" id="PF22685"/>
    </source>
</evidence>
<gene>
    <name evidence="2" type="ORF">BDN70DRAFT_891829</name>
</gene>
<dbReference type="Gene3D" id="3.40.50.720">
    <property type="entry name" value="NAD(P)-binding Rossmann-like Domain"/>
    <property type="match status" value="1"/>
</dbReference>
<feature type="domain" description="Gal80p-like C-terminal" evidence="1">
    <location>
        <begin position="164"/>
        <end position="245"/>
    </location>
</feature>
<organism evidence="2 3">
    <name type="scientific">Pholiota conissans</name>
    <dbReference type="NCBI Taxonomy" id="109636"/>
    <lineage>
        <taxon>Eukaryota</taxon>
        <taxon>Fungi</taxon>
        <taxon>Dikarya</taxon>
        <taxon>Basidiomycota</taxon>
        <taxon>Agaricomycotina</taxon>
        <taxon>Agaricomycetes</taxon>
        <taxon>Agaricomycetidae</taxon>
        <taxon>Agaricales</taxon>
        <taxon>Agaricineae</taxon>
        <taxon>Strophariaceae</taxon>
        <taxon>Pholiota</taxon>
    </lineage>
</organism>
<protein>
    <recommendedName>
        <fullName evidence="1">Gal80p-like C-terminal domain-containing protein</fullName>
    </recommendedName>
</protein>